<dbReference type="GeneID" id="40323732"/>
<comment type="caution">
    <text evidence="2">The sequence shown here is derived from an EMBL/GenBank/DDBJ whole genome shotgun (WGS) entry which is preliminary data.</text>
</comment>
<reference evidence="2 3" key="1">
    <citation type="journal article" date="2018" name="BMC Genomics">
        <title>Genomic comparison of Trypanosoma conorhini and Trypanosoma rangeli to Trypanosoma cruzi strains of high and low virulence.</title>
        <authorList>
            <person name="Bradwell K.R."/>
            <person name="Koparde V.N."/>
            <person name="Matveyev A.V."/>
            <person name="Serrano M.G."/>
            <person name="Alves J.M."/>
            <person name="Parikh H."/>
            <person name="Huang B."/>
            <person name="Lee V."/>
            <person name="Espinosa-Alvarez O."/>
            <person name="Ortiz P.A."/>
            <person name="Costa-Martins A.G."/>
            <person name="Teixeira M.M."/>
            <person name="Buck G.A."/>
        </authorList>
    </citation>
    <scope>NUCLEOTIDE SEQUENCE [LARGE SCALE GENOMIC DNA]</scope>
    <source>
        <strain evidence="2 3">025E</strain>
    </source>
</reference>
<dbReference type="AlphaFoldDB" id="A0A3R7R2X9"/>
<keyword evidence="1" id="KW-0472">Membrane</keyword>
<proteinExistence type="predicted"/>
<evidence type="ECO:0000313" key="2">
    <source>
        <dbReference type="EMBL" id="RNE95205.1"/>
    </source>
</evidence>
<sequence>MLLSPSCRTPMTSVPEVVLIPPFYVTLAASVLYALCNAAFNYANSGHGKFAKTLEKWGRLLWLTRRVEIAEARELDELPIQAGAFPIETDRLMGSGDPSGDAAYNTFLQPLPDVGRGVVDPPSLPAKVLDNALLDSFQSVRLEAQRMVFVYSPTYMIVASAKSLVMLVVLQYHFDYEGGWNRLVVCSAANVMGGLLTPVLEYAARWLLPLDHECGGLGVVVEPEEPTDSVLIVEVLGHISRLELEDLGTVLIQGSAFIVFGAVLLPALLVFCLTGMASFLW</sequence>
<feature type="transmembrane region" description="Helical" evidence="1">
    <location>
        <begin position="148"/>
        <end position="174"/>
    </location>
</feature>
<accession>A0A3R7R2X9</accession>
<feature type="transmembrane region" description="Helical" evidence="1">
    <location>
        <begin position="20"/>
        <end position="40"/>
    </location>
</feature>
<protein>
    <submittedName>
        <fullName evidence="2">Uncharacterized protein</fullName>
    </submittedName>
</protein>
<feature type="transmembrane region" description="Helical" evidence="1">
    <location>
        <begin position="257"/>
        <end position="280"/>
    </location>
</feature>
<keyword evidence="3" id="KW-1185">Reference proteome</keyword>
<feature type="non-terminal residue" evidence="2">
    <location>
        <position position="281"/>
    </location>
</feature>
<evidence type="ECO:0000256" key="1">
    <source>
        <dbReference type="SAM" id="Phobius"/>
    </source>
</evidence>
<dbReference type="OrthoDB" id="252095at2759"/>
<keyword evidence="1" id="KW-0812">Transmembrane</keyword>
<dbReference type="EMBL" id="MKKU01001492">
    <property type="protein sequence ID" value="RNE95205.1"/>
    <property type="molecule type" value="Genomic_DNA"/>
</dbReference>
<dbReference type="Proteomes" id="UP000284403">
    <property type="component" value="Unassembled WGS sequence"/>
</dbReference>
<organism evidence="2 3">
    <name type="scientific">Trypanosoma conorhini</name>
    <dbReference type="NCBI Taxonomy" id="83891"/>
    <lineage>
        <taxon>Eukaryota</taxon>
        <taxon>Discoba</taxon>
        <taxon>Euglenozoa</taxon>
        <taxon>Kinetoplastea</taxon>
        <taxon>Metakinetoplastina</taxon>
        <taxon>Trypanosomatida</taxon>
        <taxon>Trypanosomatidae</taxon>
        <taxon>Trypanosoma</taxon>
    </lineage>
</organism>
<name>A0A3R7R2X9_9TRYP</name>
<gene>
    <name evidence="2" type="ORF">Tco025E_10121</name>
</gene>
<keyword evidence="1" id="KW-1133">Transmembrane helix</keyword>
<evidence type="ECO:0000313" key="3">
    <source>
        <dbReference type="Proteomes" id="UP000284403"/>
    </source>
</evidence>
<dbReference type="RefSeq" id="XP_029222974.1">
    <property type="nucleotide sequence ID" value="XM_029376909.1"/>
</dbReference>